<organism evidence="2 3">
    <name type="scientific">Macrosiphum euphorbiae</name>
    <name type="common">potato aphid</name>
    <dbReference type="NCBI Taxonomy" id="13131"/>
    <lineage>
        <taxon>Eukaryota</taxon>
        <taxon>Metazoa</taxon>
        <taxon>Ecdysozoa</taxon>
        <taxon>Arthropoda</taxon>
        <taxon>Hexapoda</taxon>
        <taxon>Insecta</taxon>
        <taxon>Pterygota</taxon>
        <taxon>Neoptera</taxon>
        <taxon>Paraneoptera</taxon>
        <taxon>Hemiptera</taxon>
        <taxon>Sternorrhyncha</taxon>
        <taxon>Aphidomorpha</taxon>
        <taxon>Aphidoidea</taxon>
        <taxon>Aphididae</taxon>
        <taxon>Macrosiphini</taxon>
        <taxon>Macrosiphum</taxon>
    </lineage>
</organism>
<evidence type="ECO:0000256" key="1">
    <source>
        <dbReference type="SAM" id="MobiDB-lite"/>
    </source>
</evidence>
<evidence type="ECO:0008006" key="4">
    <source>
        <dbReference type="Google" id="ProtNLM"/>
    </source>
</evidence>
<protein>
    <recommendedName>
        <fullName evidence="4">PH domain-containing protein</fullName>
    </recommendedName>
</protein>
<accession>A0AAV0XGV0</accession>
<keyword evidence="3" id="KW-1185">Reference proteome</keyword>
<comment type="caution">
    <text evidence="2">The sequence shown here is derived from an EMBL/GenBank/DDBJ whole genome shotgun (WGS) entry which is preliminary data.</text>
</comment>
<gene>
    <name evidence="2" type="ORF">MEUPH1_LOCUS22108</name>
</gene>
<feature type="region of interest" description="Disordered" evidence="1">
    <location>
        <begin position="89"/>
        <end position="128"/>
    </location>
</feature>
<dbReference type="EMBL" id="CARXXK010000005">
    <property type="protein sequence ID" value="CAI6367655.1"/>
    <property type="molecule type" value="Genomic_DNA"/>
</dbReference>
<reference evidence="2 3" key="1">
    <citation type="submission" date="2023-01" db="EMBL/GenBank/DDBJ databases">
        <authorList>
            <person name="Whitehead M."/>
        </authorList>
    </citation>
    <scope>NUCLEOTIDE SEQUENCE [LARGE SCALE GENOMIC DNA]</scope>
</reference>
<sequence>MFYIAKKTDDESVAQWSARLRDFASKCGFGTELEVVMRDVFVVGMGSGRVQDRLLEEDTSSQTVTLVKLVEIATNKEATINASKQWTAGDASINFTRPKEGENHHKADKGRGRQPRQRQGQMRCLRAR</sequence>
<feature type="compositionally biased region" description="Basic and acidic residues" evidence="1">
    <location>
        <begin position="97"/>
        <end position="111"/>
    </location>
</feature>
<evidence type="ECO:0000313" key="3">
    <source>
        <dbReference type="Proteomes" id="UP001160148"/>
    </source>
</evidence>
<proteinExistence type="predicted"/>
<dbReference type="AlphaFoldDB" id="A0AAV0XGV0"/>
<name>A0AAV0XGV0_9HEMI</name>
<evidence type="ECO:0000313" key="2">
    <source>
        <dbReference type="EMBL" id="CAI6367655.1"/>
    </source>
</evidence>
<dbReference type="Proteomes" id="UP001160148">
    <property type="component" value="Unassembled WGS sequence"/>
</dbReference>